<keyword evidence="3" id="KW-1185">Reference proteome</keyword>
<keyword evidence="1" id="KW-0732">Signal</keyword>
<feature type="chain" id="PRO_5035147228" description="SnoaL-like domain-containing protein" evidence="1">
    <location>
        <begin position="20"/>
        <end position="193"/>
    </location>
</feature>
<accession>A0A8J2LNE3</accession>
<reference evidence="2" key="1">
    <citation type="submission" date="2021-06" db="EMBL/GenBank/DDBJ databases">
        <authorList>
            <person name="Hodson N. C."/>
            <person name="Mongue J. A."/>
            <person name="Jaron S. K."/>
        </authorList>
    </citation>
    <scope>NUCLEOTIDE SEQUENCE</scope>
</reference>
<organism evidence="2 3">
    <name type="scientific">Allacma fusca</name>
    <dbReference type="NCBI Taxonomy" id="39272"/>
    <lineage>
        <taxon>Eukaryota</taxon>
        <taxon>Metazoa</taxon>
        <taxon>Ecdysozoa</taxon>
        <taxon>Arthropoda</taxon>
        <taxon>Hexapoda</taxon>
        <taxon>Collembola</taxon>
        <taxon>Symphypleona</taxon>
        <taxon>Sminthuridae</taxon>
        <taxon>Allacma</taxon>
    </lineage>
</organism>
<evidence type="ECO:0000256" key="1">
    <source>
        <dbReference type="SAM" id="SignalP"/>
    </source>
</evidence>
<comment type="caution">
    <text evidence="2">The sequence shown here is derived from an EMBL/GenBank/DDBJ whole genome shotgun (WGS) entry which is preliminary data.</text>
</comment>
<feature type="signal peptide" evidence="1">
    <location>
        <begin position="1"/>
        <end position="19"/>
    </location>
</feature>
<dbReference type="AlphaFoldDB" id="A0A8J2LNE3"/>
<evidence type="ECO:0000313" key="3">
    <source>
        <dbReference type="Proteomes" id="UP000708208"/>
    </source>
</evidence>
<name>A0A8J2LNE3_9HEXA</name>
<gene>
    <name evidence="2" type="ORF">AFUS01_LOCUS45272</name>
</gene>
<protein>
    <recommendedName>
        <fullName evidence="4">SnoaL-like domain-containing protein</fullName>
    </recommendedName>
</protein>
<dbReference type="OrthoDB" id="197150at2759"/>
<evidence type="ECO:0008006" key="4">
    <source>
        <dbReference type="Google" id="ProtNLM"/>
    </source>
</evidence>
<sequence>MRGIILCAIFGVISASAVASTEPFNWRDWAKRPSIIKRIGALAQSELAKAGHGPGPSSACQPVECPESRDRCKFSPEKNKEVVLDFYSQVFVLRNFSVVDAYYDPDILQHNPYIGDGKKPFMEYIVTSKVVPFQIFRPVADCDLVYLHVKTEDDRNKPLAIVDIFRLDCGTIVEHWDVAQEIPGKSANPRAMF</sequence>
<dbReference type="Proteomes" id="UP000708208">
    <property type="component" value="Unassembled WGS sequence"/>
</dbReference>
<dbReference type="EMBL" id="CAJVCH010570825">
    <property type="protein sequence ID" value="CAG7835974.1"/>
    <property type="molecule type" value="Genomic_DNA"/>
</dbReference>
<proteinExistence type="predicted"/>
<evidence type="ECO:0000313" key="2">
    <source>
        <dbReference type="EMBL" id="CAG7835974.1"/>
    </source>
</evidence>